<accession>A0A4C1X6K5</accession>
<comment type="caution">
    <text evidence="2">The sequence shown here is derived from an EMBL/GenBank/DDBJ whole genome shotgun (WGS) entry which is preliminary data.</text>
</comment>
<feature type="compositionally biased region" description="Low complexity" evidence="1">
    <location>
        <begin position="12"/>
        <end position="23"/>
    </location>
</feature>
<proteinExistence type="predicted"/>
<evidence type="ECO:0000313" key="2">
    <source>
        <dbReference type="EMBL" id="GBP59418.1"/>
    </source>
</evidence>
<dbReference type="EMBL" id="BGZK01000761">
    <property type="protein sequence ID" value="GBP59418.1"/>
    <property type="molecule type" value="Genomic_DNA"/>
</dbReference>
<reference evidence="2 3" key="1">
    <citation type="journal article" date="2019" name="Commun. Biol.">
        <title>The bagworm genome reveals a unique fibroin gene that provides high tensile strength.</title>
        <authorList>
            <person name="Kono N."/>
            <person name="Nakamura H."/>
            <person name="Ohtoshi R."/>
            <person name="Tomita M."/>
            <person name="Numata K."/>
            <person name="Arakawa K."/>
        </authorList>
    </citation>
    <scope>NUCLEOTIDE SEQUENCE [LARGE SCALE GENOMIC DNA]</scope>
</reference>
<sequence>MRSLGAAAPPDVVASSGAGVNGVTPPVSTQSAVHIRPLQHNQDRDLDRYQEQLKSGPELTTRTRFGLQQDRFVLKMKEHVLCSHTPPAYNSKRHLADRTARRFKVSQNDKWEVSDRAYRATTENGRPNPSNFPGFFFFYEES</sequence>
<gene>
    <name evidence="2" type="ORF">EVAR_80745_1</name>
</gene>
<protein>
    <submittedName>
        <fullName evidence="2">Uncharacterized protein</fullName>
    </submittedName>
</protein>
<feature type="region of interest" description="Disordered" evidence="1">
    <location>
        <begin position="1"/>
        <end position="30"/>
    </location>
</feature>
<keyword evidence="3" id="KW-1185">Reference proteome</keyword>
<name>A0A4C1X6K5_EUMVA</name>
<evidence type="ECO:0000313" key="3">
    <source>
        <dbReference type="Proteomes" id="UP000299102"/>
    </source>
</evidence>
<evidence type="ECO:0000256" key="1">
    <source>
        <dbReference type="SAM" id="MobiDB-lite"/>
    </source>
</evidence>
<dbReference type="Proteomes" id="UP000299102">
    <property type="component" value="Unassembled WGS sequence"/>
</dbReference>
<organism evidence="2 3">
    <name type="scientific">Eumeta variegata</name>
    <name type="common">Bagworm moth</name>
    <name type="synonym">Eumeta japonica</name>
    <dbReference type="NCBI Taxonomy" id="151549"/>
    <lineage>
        <taxon>Eukaryota</taxon>
        <taxon>Metazoa</taxon>
        <taxon>Ecdysozoa</taxon>
        <taxon>Arthropoda</taxon>
        <taxon>Hexapoda</taxon>
        <taxon>Insecta</taxon>
        <taxon>Pterygota</taxon>
        <taxon>Neoptera</taxon>
        <taxon>Endopterygota</taxon>
        <taxon>Lepidoptera</taxon>
        <taxon>Glossata</taxon>
        <taxon>Ditrysia</taxon>
        <taxon>Tineoidea</taxon>
        <taxon>Psychidae</taxon>
        <taxon>Oiketicinae</taxon>
        <taxon>Eumeta</taxon>
    </lineage>
</organism>
<dbReference type="AlphaFoldDB" id="A0A4C1X6K5"/>